<evidence type="ECO:0000256" key="1">
    <source>
        <dbReference type="ARBA" id="ARBA00001974"/>
    </source>
</evidence>
<dbReference type="Pfam" id="PF01266">
    <property type="entry name" value="DAO"/>
    <property type="match status" value="1"/>
</dbReference>
<keyword evidence="10" id="KW-1185">Reference proteome</keyword>
<dbReference type="InterPro" id="IPR031656">
    <property type="entry name" value="DAO_C"/>
</dbReference>
<dbReference type="PANTHER" id="PTHR11985">
    <property type="entry name" value="GLYCEROL-3-PHOSPHATE DEHYDROGENASE"/>
    <property type="match status" value="1"/>
</dbReference>
<keyword evidence="4" id="KW-0274">FAD</keyword>
<dbReference type="InterPro" id="IPR036188">
    <property type="entry name" value="FAD/NAD-bd_sf"/>
</dbReference>
<dbReference type="PANTHER" id="PTHR11985:SF15">
    <property type="entry name" value="GLYCEROL-3-PHOSPHATE DEHYDROGENASE, MITOCHONDRIAL"/>
    <property type="match status" value="1"/>
</dbReference>
<comment type="catalytic activity">
    <reaction evidence="6">
        <text>a quinone + sn-glycerol 3-phosphate = dihydroxyacetone phosphate + a quinol</text>
        <dbReference type="Rhea" id="RHEA:18977"/>
        <dbReference type="ChEBI" id="CHEBI:24646"/>
        <dbReference type="ChEBI" id="CHEBI:57597"/>
        <dbReference type="ChEBI" id="CHEBI:57642"/>
        <dbReference type="ChEBI" id="CHEBI:132124"/>
        <dbReference type="EC" id="1.1.5.3"/>
    </reaction>
</comment>
<dbReference type="InterPro" id="IPR038299">
    <property type="entry name" value="DAO_C_sf"/>
</dbReference>
<dbReference type="SUPFAM" id="SSF51905">
    <property type="entry name" value="FAD/NAD(P)-binding domain"/>
    <property type="match status" value="1"/>
</dbReference>
<comment type="similarity">
    <text evidence="2 6">Belongs to the FAD-dependent glycerol-3-phosphate dehydrogenase family.</text>
</comment>
<dbReference type="Gene3D" id="3.50.50.60">
    <property type="entry name" value="FAD/NAD(P)-binding domain"/>
    <property type="match status" value="1"/>
</dbReference>
<evidence type="ECO:0000256" key="4">
    <source>
        <dbReference type="ARBA" id="ARBA00022827"/>
    </source>
</evidence>
<feature type="domain" description="FAD dependent oxidoreductase" evidence="7">
    <location>
        <begin position="6"/>
        <end position="359"/>
    </location>
</feature>
<keyword evidence="5 6" id="KW-0560">Oxidoreductase</keyword>
<name>A0A9X0QZT1_9PROT</name>
<sequence>MRDSFDLLVIGGGINGCGIARDAAGRGLSVLLAERGDLAGATSSASSKLIHGGLRYLEQYEFRLVREALAEREVMLRIAPHIVWPLRFVLPHRPAMRPRWMIRAGLFLYDHLARRVSLPGAERLDPHRHPWGAPLSPDIGAAFAYSDCWVEDSRLVVLNARDAARRGAEVVVRTGFTGAVRDAAGWRCTLRAADGRERRVHVRALVNAAGPWVLQAQAATGTRAPDRVRLVRGSHIVLPALYQGAQAYILQNDDGRVVFVIPYEGRFSLVGTTDVPHEDDPATARCTPEEALYLCTAVGRQFRRAPRPEEIVWSYSGVRPLHDDGAANPSAVTRDYVLKLDTTGGAPLLSVFGGKITTYRRLAEEALAKLGPALGTAAPAWTATAPLPGGDLGGLGLSGFEAEAAQRWPWLRPARLQRLVRAYGSEIGKLLEGATSPADLGEDLGCGLTERELDWLMREEWARSAEDVLWRRSKLGLRFSAQQRTVLEERMAKLVSSLGASPGVPAGYANAPPR</sequence>
<dbReference type="NCBIfam" id="NF008899">
    <property type="entry name" value="PRK12266.1"/>
    <property type="match status" value="1"/>
</dbReference>
<dbReference type="InterPro" id="IPR000447">
    <property type="entry name" value="G3P_DH_FAD-dep"/>
</dbReference>
<reference evidence="9" key="1">
    <citation type="submission" date="2020-08" db="EMBL/GenBank/DDBJ databases">
        <authorList>
            <person name="Hu Y."/>
            <person name="Nguyen S.V."/>
            <person name="Li F."/>
            <person name="Fanning S."/>
        </authorList>
    </citation>
    <scope>NUCLEOTIDE SEQUENCE</scope>
    <source>
        <strain evidence="9">SYSU D8009</strain>
    </source>
</reference>
<comment type="caution">
    <text evidence="9">The sequence shown here is derived from an EMBL/GenBank/DDBJ whole genome shotgun (WGS) entry which is preliminary data.</text>
</comment>
<proteinExistence type="inferred from homology"/>
<dbReference type="PROSITE" id="PS00977">
    <property type="entry name" value="FAD_G3PDH_1"/>
    <property type="match status" value="1"/>
</dbReference>
<keyword evidence="3 6" id="KW-0285">Flavoprotein</keyword>
<evidence type="ECO:0000259" key="8">
    <source>
        <dbReference type="Pfam" id="PF16901"/>
    </source>
</evidence>
<evidence type="ECO:0000256" key="3">
    <source>
        <dbReference type="ARBA" id="ARBA00022630"/>
    </source>
</evidence>
<dbReference type="Gene3D" id="3.30.9.10">
    <property type="entry name" value="D-Amino Acid Oxidase, subunit A, domain 2"/>
    <property type="match status" value="1"/>
</dbReference>
<dbReference type="PRINTS" id="PR01001">
    <property type="entry name" value="FADG3PDH"/>
</dbReference>
<dbReference type="Gene3D" id="6.10.250.1890">
    <property type="match status" value="1"/>
</dbReference>
<evidence type="ECO:0000256" key="5">
    <source>
        <dbReference type="ARBA" id="ARBA00023002"/>
    </source>
</evidence>
<feature type="domain" description="Alpha-glycerophosphate oxidase C-terminal" evidence="8">
    <location>
        <begin position="382"/>
        <end position="493"/>
    </location>
</feature>
<gene>
    <name evidence="9" type="primary">glpD</name>
    <name evidence="9" type="ORF">H7965_12130</name>
</gene>
<dbReference type="AlphaFoldDB" id="A0A9X0QZT1"/>
<dbReference type="PROSITE" id="PS00978">
    <property type="entry name" value="FAD_G3PDH_2"/>
    <property type="match status" value="1"/>
</dbReference>
<dbReference type="InterPro" id="IPR006076">
    <property type="entry name" value="FAD-dep_OxRdtase"/>
</dbReference>
<evidence type="ECO:0000313" key="9">
    <source>
        <dbReference type="EMBL" id="MBC4016072.1"/>
    </source>
</evidence>
<protein>
    <recommendedName>
        <fullName evidence="6">Glycerol-3-phosphate dehydrogenase</fullName>
        <ecNumber evidence="6">1.1.5.3</ecNumber>
    </recommendedName>
</protein>
<evidence type="ECO:0000256" key="2">
    <source>
        <dbReference type="ARBA" id="ARBA00007330"/>
    </source>
</evidence>
<dbReference type="Pfam" id="PF16901">
    <property type="entry name" value="DAO_C"/>
    <property type="match status" value="1"/>
</dbReference>
<organism evidence="9 10">
    <name type="scientific">Siccirubricoccus deserti</name>
    <dbReference type="NCBI Taxonomy" id="2013562"/>
    <lineage>
        <taxon>Bacteria</taxon>
        <taxon>Pseudomonadati</taxon>
        <taxon>Pseudomonadota</taxon>
        <taxon>Alphaproteobacteria</taxon>
        <taxon>Acetobacterales</taxon>
        <taxon>Roseomonadaceae</taxon>
        <taxon>Siccirubricoccus</taxon>
    </lineage>
</organism>
<comment type="cofactor">
    <cofactor evidence="1 6">
        <name>FAD</name>
        <dbReference type="ChEBI" id="CHEBI:57692"/>
    </cofactor>
</comment>
<dbReference type="RefSeq" id="WP_186770845.1">
    <property type="nucleotide sequence ID" value="NZ_JACOMF010000012.1"/>
</dbReference>
<evidence type="ECO:0000259" key="7">
    <source>
        <dbReference type="Pfam" id="PF01266"/>
    </source>
</evidence>
<accession>A0A9X0QZT1</accession>
<dbReference type="GO" id="GO:0009331">
    <property type="term" value="C:glycerol-3-phosphate dehydrogenase (FAD) complex"/>
    <property type="evidence" value="ECO:0007669"/>
    <property type="project" value="UniProtKB-UniRule"/>
</dbReference>
<evidence type="ECO:0000256" key="6">
    <source>
        <dbReference type="RuleBase" id="RU361217"/>
    </source>
</evidence>
<evidence type="ECO:0000313" key="10">
    <source>
        <dbReference type="Proteomes" id="UP000600101"/>
    </source>
</evidence>
<dbReference type="Gene3D" id="1.10.8.870">
    <property type="entry name" value="Alpha-glycerophosphate oxidase, cap domain"/>
    <property type="match status" value="1"/>
</dbReference>
<dbReference type="GO" id="GO:0004368">
    <property type="term" value="F:glycerol-3-phosphate dehydrogenase (quinone) activity"/>
    <property type="evidence" value="ECO:0007669"/>
    <property type="project" value="UniProtKB-EC"/>
</dbReference>
<dbReference type="GO" id="GO:0046168">
    <property type="term" value="P:glycerol-3-phosphate catabolic process"/>
    <property type="evidence" value="ECO:0007669"/>
    <property type="project" value="TreeGrafter"/>
</dbReference>
<dbReference type="Proteomes" id="UP000600101">
    <property type="component" value="Unassembled WGS sequence"/>
</dbReference>
<dbReference type="EMBL" id="JACOMF010000012">
    <property type="protein sequence ID" value="MBC4016072.1"/>
    <property type="molecule type" value="Genomic_DNA"/>
</dbReference>
<dbReference type="NCBIfam" id="NF009906">
    <property type="entry name" value="PRK13369.1"/>
    <property type="match status" value="1"/>
</dbReference>
<dbReference type="EC" id="1.1.5.3" evidence="6"/>